<sequence>MEREKELAHLLLDYLTDWTEIESDLWTIEKSKEEIKLYGSNFDEPDENLVKSCLRHFIFVINPWNIEAIPYMLEEMGFTENEIELYWKNLYN</sequence>
<dbReference type="EMBL" id="JAWDKC010000031">
    <property type="protein sequence ID" value="MDV0446054.1"/>
    <property type="molecule type" value="Genomic_DNA"/>
</dbReference>
<dbReference type="Proteomes" id="UP001272052">
    <property type="component" value="Unassembled WGS sequence"/>
</dbReference>
<protein>
    <submittedName>
        <fullName evidence="1">Uncharacterized protein</fullName>
    </submittedName>
</protein>
<proteinExistence type="predicted"/>
<dbReference type="RefSeq" id="WP_318786495.1">
    <property type="nucleotide sequence ID" value="NZ_JAWDKC010000031.1"/>
</dbReference>
<evidence type="ECO:0000313" key="1">
    <source>
        <dbReference type="EMBL" id="MDV0446054.1"/>
    </source>
</evidence>
<organism evidence="1 2">
    <name type="scientific">Methanimicrococcus hacksteinii</name>
    <dbReference type="NCBI Taxonomy" id="3028293"/>
    <lineage>
        <taxon>Archaea</taxon>
        <taxon>Methanobacteriati</taxon>
        <taxon>Methanobacteriota</taxon>
        <taxon>Stenosarchaea group</taxon>
        <taxon>Methanomicrobia</taxon>
        <taxon>Methanosarcinales</taxon>
        <taxon>Methanosarcinaceae</taxon>
        <taxon>Methanimicrococcus</taxon>
    </lineage>
</organism>
<keyword evidence="2" id="KW-1185">Reference proteome</keyword>
<reference evidence="1 2" key="1">
    <citation type="submission" date="2023-06" db="EMBL/GenBank/DDBJ databases">
        <title>Genome sequence of Methanimicrococcus sp. At1.</title>
        <authorList>
            <person name="Protasov E."/>
            <person name="Platt K."/>
            <person name="Poehlein A."/>
            <person name="Daniel R."/>
            <person name="Brune A."/>
        </authorList>
    </citation>
    <scope>NUCLEOTIDE SEQUENCE [LARGE SCALE GENOMIC DNA]</scope>
    <source>
        <strain evidence="1 2">At1</strain>
    </source>
</reference>
<evidence type="ECO:0000313" key="2">
    <source>
        <dbReference type="Proteomes" id="UP001272052"/>
    </source>
</evidence>
<name>A0ABU3VRL1_9EURY</name>
<comment type="caution">
    <text evidence="1">The sequence shown here is derived from an EMBL/GenBank/DDBJ whole genome shotgun (WGS) entry which is preliminary data.</text>
</comment>
<accession>A0ABU3VRL1</accession>
<gene>
    <name evidence="1" type="ORF">MmiAt1_16640</name>
</gene>